<name>A0ABP8ELF2_9MICO</name>
<dbReference type="CDD" id="cd04301">
    <property type="entry name" value="NAT_SF"/>
    <property type="match status" value="1"/>
</dbReference>
<dbReference type="PANTHER" id="PTHR43072">
    <property type="entry name" value="N-ACETYLTRANSFERASE"/>
    <property type="match status" value="1"/>
</dbReference>
<keyword evidence="2" id="KW-0012">Acyltransferase</keyword>
<dbReference type="InterPro" id="IPR016181">
    <property type="entry name" value="Acyl_CoA_acyltransferase"/>
</dbReference>
<dbReference type="PANTHER" id="PTHR43072:SF23">
    <property type="entry name" value="UPF0039 PROTEIN C11D3.02C"/>
    <property type="match status" value="1"/>
</dbReference>
<accession>A0ABP8ELF2</accession>
<dbReference type="Pfam" id="PF00583">
    <property type="entry name" value="Acetyltransf_1"/>
    <property type="match status" value="1"/>
</dbReference>
<evidence type="ECO:0000313" key="4">
    <source>
        <dbReference type="EMBL" id="GAA4284801.1"/>
    </source>
</evidence>
<keyword evidence="1" id="KW-0808">Transferase</keyword>
<evidence type="ECO:0000256" key="2">
    <source>
        <dbReference type="ARBA" id="ARBA00023315"/>
    </source>
</evidence>
<dbReference type="Gene3D" id="3.40.630.30">
    <property type="match status" value="1"/>
</dbReference>
<feature type="domain" description="N-acetyltransferase" evidence="3">
    <location>
        <begin position="12"/>
        <end position="160"/>
    </location>
</feature>
<proteinExistence type="predicted"/>
<evidence type="ECO:0000259" key="3">
    <source>
        <dbReference type="PROSITE" id="PS51186"/>
    </source>
</evidence>
<protein>
    <recommendedName>
        <fullName evidence="3">N-acetyltransferase domain-containing protein</fullName>
    </recommendedName>
</protein>
<evidence type="ECO:0000313" key="5">
    <source>
        <dbReference type="Proteomes" id="UP001501586"/>
    </source>
</evidence>
<dbReference type="InterPro" id="IPR000182">
    <property type="entry name" value="GNAT_dom"/>
</dbReference>
<dbReference type="EMBL" id="BAABAZ010000006">
    <property type="protein sequence ID" value="GAA4284801.1"/>
    <property type="molecule type" value="Genomic_DNA"/>
</dbReference>
<dbReference type="PROSITE" id="PS51186">
    <property type="entry name" value="GNAT"/>
    <property type="match status" value="1"/>
</dbReference>
<organism evidence="4 5">
    <name type="scientific">Brevibacterium daeguense</name>
    <dbReference type="NCBI Taxonomy" id="909936"/>
    <lineage>
        <taxon>Bacteria</taxon>
        <taxon>Bacillati</taxon>
        <taxon>Actinomycetota</taxon>
        <taxon>Actinomycetes</taxon>
        <taxon>Micrococcales</taxon>
        <taxon>Brevibacteriaceae</taxon>
        <taxon>Brevibacterium</taxon>
    </lineage>
</organism>
<comment type="caution">
    <text evidence="4">The sequence shown here is derived from an EMBL/GenBank/DDBJ whole genome shotgun (WGS) entry which is preliminary data.</text>
</comment>
<sequence>MADNQTFDASQVSIRPLDEVDALELRDFLVAAQKDFWGDRDLSHDHDPYWFRQFAASGLVARFRNEIVGYLLGVIPLEGPAYVHLVAARKDFRHRGIGRRLYLEFIKMAREKGAAEVQATADQDNSEAISFHSSMGFEGELIADYGGPDSPRVFFSRFLNGD</sequence>
<evidence type="ECO:0000256" key="1">
    <source>
        <dbReference type="ARBA" id="ARBA00022679"/>
    </source>
</evidence>
<keyword evidence="5" id="KW-1185">Reference proteome</keyword>
<reference evidence="5" key="1">
    <citation type="journal article" date="2019" name="Int. J. Syst. Evol. Microbiol.">
        <title>The Global Catalogue of Microorganisms (GCM) 10K type strain sequencing project: providing services to taxonomists for standard genome sequencing and annotation.</title>
        <authorList>
            <consortium name="The Broad Institute Genomics Platform"/>
            <consortium name="The Broad Institute Genome Sequencing Center for Infectious Disease"/>
            <person name="Wu L."/>
            <person name="Ma J."/>
        </authorList>
    </citation>
    <scope>NUCLEOTIDE SEQUENCE [LARGE SCALE GENOMIC DNA]</scope>
    <source>
        <strain evidence="5">JCM 17458</strain>
    </source>
</reference>
<dbReference type="RefSeq" id="WP_236862774.1">
    <property type="nucleotide sequence ID" value="NZ_BAABAZ010000006.1"/>
</dbReference>
<dbReference type="SUPFAM" id="SSF55729">
    <property type="entry name" value="Acyl-CoA N-acyltransferases (Nat)"/>
    <property type="match status" value="1"/>
</dbReference>
<dbReference type="Proteomes" id="UP001501586">
    <property type="component" value="Unassembled WGS sequence"/>
</dbReference>
<gene>
    <name evidence="4" type="ORF">GCM10022261_23320</name>
</gene>